<gene>
    <name evidence="1" type="ORF">RHMOL_Rhmol11G0185200</name>
</gene>
<name>A0ACC0LTN2_RHOML</name>
<accession>A0ACC0LTN2</accession>
<keyword evidence="2" id="KW-1185">Reference proteome</keyword>
<organism evidence="1 2">
    <name type="scientific">Rhododendron molle</name>
    <name type="common">Chinese azalea</name>
    <name type="synonym">Azalea mollis</name>
    <dbReference type="NCBI Taxonomy" id="49168"/>
    <lineage>
        <taxon>Eukaryota</taxon>
        <taxon>Viridiplantae</taxon>
        <taxon>Streptophyta</taxon>
        <taxon>Embryophyta</taxon>
        <taxon>Tracheophyta</taxon>
        <taxon>Spermatophyta</taxon>
        <taxon>Magnoliopsida</taxon>
        <taxon>eudicotyledons</taxon>
        <taxon>Gunneridae</taxon>
        <taxon>Pentapetalae</taxon>
        <taxon>asterids</taxon>
        <taxon>Ericales</taxon>
        <taxon>Ericaceae</taxon>
        <taxon>Ericoideae</taxon>
        <taxon>Rhodoreae</taxon>
        <taxon>Rhododendron</taxon>
    </lineage>
</organism>
<protein>
    <submittedName>
        <fullName evidence="1">Uncharacterized protein</fullName>
    </submittedName>
</protein>
<sequence length="85" mass="9565">MRAHLLLLSPLEKSLETRLSQISLLSEKMVTITRTQTLKELKSALKDAKKKSLAAKAAISQLKEHFKDVTTVFTHDELADIGEEF</sequence>
<comment type="caution">
    <text evidence="1">The sequence shown here is derived from an EMBL/GenBank/DDBJ whole genome shotgun (WGS) entry which is preliminary data.</text>
</comment>
<dbReference type="EMBL" id="CM046398">
    <property type="protein sequence ID" value="KAI8532075.1"/>
    <property type="molecule type" value="Genomic_DNA"/>
</dbReference>
<reference evidence="1" key="1">
    <citation type="submission" date="2022-02" db="EMBL/GenBank/DDBJ databases">
        <title>Plant Genome Project.</title>
        <authorList>
            <person name="Zhang R.-G."/>
        </authorList>
    </citation>
    <scope>NUCLEOTIDE SEQUENCE</scope>
    <source>
        <strain evidence="1">AT1</strain>
    </source>
</reference>
<evidence type="ECO:0000313" key="2">
    <source>
        <dbReference type="Proteomes" id="UP001062846"/>
    </source>
</evidence>
<dbReference type="Proteomes" id="UP001062846">
    <property type="component" value="Chromosome 11"/>
</dbReference>
<proteinExistence type="predicted"/>
<evidence type="ECO:0000313" key="1">
    <source>
        <dbReference type="EMBL" id="KAI8532075.1"/>
    </source>
</evidence>